<organism evidence="4">
    <name type="scientific">Onchocerca flexuosa</name>
    <dbReference type="NCBI Taxonomy" id="387005"/>
    <lineage>
        <taxon>Eukaryota</taxon>
        <taxon>Metazoa</taxon>
        <taxon>Ecdysozoa</taxon>
        <taxon>Nematoda</taxon>
        <taxon>Chromadorea</taxon>
        <taxon>Rhabditida</taxon>
        <taxon>Spirurina</taxon>
        <taxon>Spiruromorpha</taxon>
        <taxon>Filarioidea</taxon>
        <taxon>Onchocercidae</taxon>
        <taxon>Onchocerca</taxon>
    </lineage>
</organism>
<reference evidence="4" key="1">
    <citation type="submission" date="2016-06" db="UniProtKB">
        <authorList>
            <consortium name="WormBaseParasite"/>
        </authorList>
    </citation>
    <scope>IDENTIFICATION</scope>
</reference>
<sequence length="84" mass="9875">MVLCLGIRRMCEYALYSVIRSEKGRKDEKDSIWKGVEKILKQDRKRDGDKCCIREKNDKQNSDGNKIDEVEKRGEDNVLLNEKN</sequence>
<gene>
    <name evidence="2" type="ORF">OFLC_LOCUS8253</name>
</gene>
<evidence type="ECO:0000313" key="2">
    <source>
        <dbReference type="EMBL" id="VDO54797.1"/>
    </source>
</evidence>
<dbReference type="EMBL" id="UZAJ01009186">
    <property type="protein sequence ID" value="VDO54797.1"/>
    <property type="molecule type" value="Genomic_DNA"/>
</dbReference>
<protein>
    <submittedName>
        <fullName evidence="2 4">Uncharacterized protein</fullName>
    </submittedName>
</protein>
<feature type="region of interest" description="Disordered" evidence="1">
    <location>
        <begin position="51"/>
        <end position="84"/>
    </location>
</feature>
<evidence type="ECO:0000313" key="3">
    <source>
        <dbReference type="Proteomes" id="UP000267606"/>
    </source>
</evidence>
<proteinExistence type="predicted"/>
<evidence type="ECO:0000313" key="4">
    <source>
        <dbReference type="WBParaSite" id="OFLC_0000825101-mRNA-1"/>
    </source>
</evidence>
<dbReference type="AlphaFoldDB" id="A0A183HL90"/>
<keyword evidence="3" id="KW-1185">Reference proteome</keyword>
<dbReference type="Proteomes" id="UP000267606">
    <property type="component" value="Unassembled WGS sequence"/>
</dbReference>
<dbReference type="WBParaSite" id="OFLC_0000825101-mRNA-1">
    <property type="protein sequence ID" value="OFLC_0000825101-mRNA-1"/>
    <property type="gene ID" value="OFLC_0000825101"/>
</dbReference>
<reference evidence="2 3" key="2">
    <citation type="submission" date="2018-11" db="EMBL/GenBank/DDBJ databases">
        <authorList>
            <consortium name="Pathogen Informatics"/>
        </authorList>
    </citation>
    <scope>NUCLEOTIDE SEQUENCE [LARGE SCALE GENOMIC DNA]</scope>
</reference>
<accession>A0A183HL90</accession>
<name>A0A183HL90_9BILA</name>
<evidence type="ECO:0000256" key="1">
    <source>
        <dbReference type="SAM" id="MobiDB-lite"/>
    </source>
</evidence>